<dbReference type="AlphaFoldDB" id="A0A3S1AWE2"/>
<reference evidence="6 7" key="1">
    <citation type="submission" date="2019-01" db="EMBL/GenBank/DDBJ databases">
        <title>A draft genome assembly of the solar-powered sea slug Elysia chlorotica.</title>
        <authorList>
            <person name="Cai H."/>
            <person name="Li Q."/>
            <person name="Fang X."/>
            <person name="Li J."/>
            <person name="Curtis N.E."/>
            <person name="Altenburger A."/>
            <person name="Shibata T."/>
            <person name="Feng M."/>
            <person name="Maeda T."/>
            <person name="Schwartz J.A."/>
            <person name="Shigenobu S."/>
            <person name="Lundholm N."/>
            <person name="Nishiyama T."/>
            <person name="Yang H."/>
            <person name="Hasebe M."/>
            <person name="Li S."/>
            <person name="Pierce S.K."/>
            <person name="Wang J."/>
        </authorList>
    </citation>
    <scope>NUCLEOTIDE SEQUENCE [LARGE SCALE GENOMIC DNA]</scope>
    <source>
        <strain evidence="6">EC2010</strain>
        <tissue evidence="6">Whole organism of an adult</tissue>
    </source>
</reference>
<proteinExistence type="inferred from homology"/>
<evidence type="ECO:0000313" key="6">
    <source>
        <dbReference type="EMBL" id="RUS70073.1"/>
    </source>
</evidence>
<dbReference type="GO" id="GO:0031119">
    <property type="term" value="P:tRNA pseudouridine synthesis"/>
    <property type="evidence" value="ECO:0007669"/>
    <property type="project" value="TreeGrafter"/>
</dbReference>
<evidence type="ECO:0000313" key="7">
    <source>
        <dbReference type="Proteomes" id="UP000271974"/>
    </source>
</evidence>
<comment type="caution">
    <text evidence="6">The sequence shown here is derived from an EMBL/GenBank/DDBJ whole genome shotgun (WGS) entry which is preliminary data.</text>
</comment>
<evidence type="ECO:0000256" key="4">
    <source>
        <dbReference type="RuleBase" id="RU003792"/>
    </source>
</evidence>
<dbReference type="InterPro" id="IPR020097">
    <property type="entry name" value="PsdUridine_synth_TruA_a/b_dom"/>
</dbReference>
<dbReference type="InterPro" id="IPR001406">
    <property type="entry name" value="PsdUridine_synth_TruA"/>
</dbReference>
<evidence type="ECO:0000256" key="3">
    <source>
        <dbReference type="ARBA" id="ARBA00023235"/>
    </source>
</evidence>
<keyword evidence="7" id="KW-1185">Reference proteome</keyword>
<keyword evidence="2 4" id="KW-0819">tRNA processing</keyword>
<organism evidence="6 7">
    <name type="scientific">Elysia chlorotica</name>
    <name type="common">Eastern emerald elysia</name>
    <name type="synonym">Sea slug</name>
    <dbReference type="NCBI Taxonomy" id="188477"/>
    <lineage>
        <taxon>Eukaryota</taxon>
        <taxon>Metazoa</taxon>
        <taxon>Spiralia</taxon>
        <taxon>Lophotrochozoa</taxon>
        <taxon>Mollusca</taxon>
        <taxon>Gastropoda</taxon>
        <taxon>Heterobranchia</taxon>
        <taxon>Euthyneura</taxon>
        <taxon>Panpulmonata</taxon>
        <taxon>Sacoglossa</taxon>
        <taxon>Placobranchoidea</taxon>
        <taxon>Plakobranchidae</taxon>
        <taxon>Elysia</taxon>
    </lineage>
</organism>
<sequence>VNAILPTDIKVISIREVASDFNSRFTAINRTYNYVIYNAPISSPIFAELSLWERRALNIDKMNEAAKYLIGENDFTSFRSSQCQSRTPYRSIYRAEFKKYGNFIIFEINGNAFLHHMIRNIIGSFLKVGLSQKKPIWIQQLLD</sequence>
<dbReference type="EMBL" id="RQTK01001497">
    <property type="protein sequence ID" value="RUS70073.1"/>
    <property type="molecule type" value="Genomic_DNA"/>
</dbReference>
<protein>
    <recommendedName>
        <fullName evidence="4">tRNA pseudouridine synthase</fullName>
        <ecNumber evidence="4">5.4.99.12</ecNumber>
    </recommendedName>
</protein>
<comment type="similarity">
    <text evidence="1 4">Belongs to the tRNA pseudouridine synthase TruA family.</text>
</comment>
<dbReference type="GO" id="GO:0003723">
    <property type="term" value="F:RNA binding"/>
    <property type="evidence" value="ECO:0007669"/>
    <property type="project" value="InterPro"/>
</dbReference>
<dbReference type="PANTHER" id="PTHR11142:SF0">
    <property type="entry name" value="TRNA PSEUDOURIDINE SYNTHASE-LIKE 1"/>
    <property type="match status" value="1"/>
</dbReference>
<dbReference type="STRING" id="188477.A0A3S1AWE2"/>
<feature type="non-terminal residue" evidence="6">
    <location>
        <position position="1"/>
    </location>
</feature>
<dbReference type="SUPFAM" id="SSF55120">
    <property type="entry name" value="Pseudouridine synthase"/>
    <property type="match status" value="1"/>
</dbReference>
<evidence type="ECO:0000256" key="2">
    <source>
        <dbReference type="ARBA" id="ARBA00022694"/>
    </source>
</evidence>
<gene>
    <name evidence="6" type="ORF">EGW08_022165</name>
</gene>
<accession>A0A3S1AWE2</accession>
<name>A0A3S1AWE2_ELYCH</name>
<comment type="catalytic activity">
    <reaction evidence="4">
        <text>uridine(38/39/40) in tRNA = pseudouridine(38/39/40) in tRNA</text>
        <dbReference type="Rhea" id="RHEA:22376"/>
        <dbReference type="Rhea" id="RHEA-COMP:10085"/>
        <dbReference type="Rhea" id="RHEA-COMP:10087"/>
        <dbReference type="ChEBI" id="CHEBI:65314"/>
        <dbReference type="ChEBI" id="CHEBI:65315"/>
        <dbReference type="EC" id="5.4.99.12"/>
    </reaction>
</comment>
<evidence type="ECO:0000259" key="5">
    <source>
        <dbReference type="Pfam" id="PF01416"/>
    </source>
</evidence>
<dbReference type="OrthoDB" id="271910at2759"/>
<dbReference type="Proteomes" id="UP000271974">
    <property type="component" value="Unassembled WGS sequence"/>
</dbReference>
<dbReference type="EC" id="5.4.99.12" evidence="4"/>
<dbReference type="InterPro" id="IPR020103">
    <property type="entry name" value="PsdUridine_synth_cat_dom_sf"/>
</dbReference>
<feature type="domain" description="Pseudouridine synthase I TruA alpha/beta" evidence="5">
    <location>
        <begin position="65"/>
        <end position="143"/>
    </location>
</feature>
<dbReference type="InterPro" id="IPR020095">
    <property type="entry name" value="PsdUridine_synth_TruA_C"/>
</dbReference>
<keyword evidence="3 4" id="KW-0413">Isomerase</keyword>
<dbReference type="Pfam" id="PF01416">
    <property type="entry name" value="PseudoU_synth_1"/>
    <property type="match status" value="1"/>
</dbReference>
<evidence type="ECO:0000256" key="1">
    <source>
        <dbReference type="ARBA" id="ARBA00009375"/>
    </source>
</evidence>
<dbReference type="PANTHER" id="PTHR11142">
    <property type="entry name" value="PSEUDOURIDYLATE SYNTHASE"/>
    <property type="match status" value="1"/>
</dbReference>
<dbReference type="GO" id="GO:0160147">
    <property type="term" value="F:tRNA pseudouridine(38-40) synthase activity"/>
    <property type="evidence" value="ECO:0007669"/>
    <property type="project" value="UniProtKB-EC"/>
</dbReference>
<feature type="non-terminal residue" evidence="6">
    <location>
        <position position="143"/>
    </location>
</feature>
<dbReference type="Gene3D" id="3.30.70.660">
    <property type="entry name" value="Pseudouridine synthase I, catalytic domain, C-terminal subdomain"/>
    <property type="match status" value="1"/>
</dbReference>